<feature type="chain" id="PRO_5043563661" evidence="1">
    <location>
        <begin position="22"/>
        <end position="1876"/>
    </location>
</feature>
<keyword evidence="1" id="KW-0732">Signal</keyword>
<feature type="domain" description="Dystroglycan-type cadherin-like" evidence="2">
    <location>
        <begin position="1447"/>
        <end position="1542"/>
    </location>
</feature>
<dbReference type="EMBL" id="JANTQA010000033">
    <property type="protein sequence ID" value="KAJ3437274.1"/>
    <property type="molecule type" value="Genomic_DNA"/>
</dbReference>
<comment type="caution">
    <text evidence="3">The sequence shown here is derived from an EMBL/GenBank/DDBJ whole genome shotgun (WGS) entry which is preliminary data.</text>
</comment>
<proteinExistence type="predicted"/>
<organism evidence="3 4">
    <name type="scientific">Anaeramoeba flamelloides</name>
    <dbReference type="NCBI Taxonomy" id="1746091"/>
    <lineage>
        <taxon>Eukaryota</taxon>
        <taxon>Metamonada</taxon>
        <taxon>Anaeramoebidae</taxon>
        <taxon>Anaeramoeba</taxon>
    </lineage>
</organism>
<feature type="domain" description="Dystroglycan-type cadherin-like" evidence="2">
    <location>
        <begin position="1350"/>
        <end position="1444"/>
    </location>
</feature>
<feature type="domain" description="Dystroglycan-type cadherin-like" evidence="2">
    <location>
        <begin position="1748"/>
        <end position="1843"/>
    </location>
</feature>
<protein>
    <submittedName>
        <fullName evidence="3">Dystroglycan-related</fullName>
    </submittedName>
</protein>
<dbReference type="Proteomes" id="UP001146793">
    <property type="component" value="Unassembled WGS sequence"/>
</dbReference>
<feature type="domain" description="Dystroglycan-type cadherin-like" evidence="2">
    <location>
        <begin position="1646"/>
        <end position="1745"/>
    </location>
</feature>
<feature type="domain" description="Dystroglycan-type cadherin-like" evidence="2">
    <location>
        <begin position="1148"/>
        <end position="1245"/>
    </location>
</feature>
<dbReference type="SUPFAM" id="SSF49313">
    <property type="entry name" value="Cadherin-like"/>
    <property type="match status" value="8"/>
</dbReference>
<dbReference type="GO" id="GO:0005509">
    <property type="term" value="F:calcium ion binding"/>
    <property type="evidence" value="ECO:0007669"/>
    <property type="project" value="InterPro"/>
</dbReference>
<sequence>MLKKKIIFLVLFIFLLQFVSSNEPCLTYTKMEVGDVTVDQEPDTQICTFDGDATHLTVLVYKGKNLDGFSNIRLRAYEIDEDNSIGPIGASVLMSEEFSNNTLSKPGVLCLEDDRVLVVWADIIKYGEMEDFIFKGVIYNVRTKERGEVVDLNEMFSCRVFSTYAVKRVGTSSDKKFFFTFNYNIQYNNLDNYIIKGQMFTFEGFTITAVGSVANLYDGSKYTETVGNKLYSFPETDKFFILFDTENAAERRIARCYVYQLSSTADNGYERLTKSTLYTGDTAYSLGNIWISGVHGDSFEDTTQTVMISWVTLETTEYYAIHAYLADDNTMKLKDSFLFDPSIELIDFARSQFYENQKKSVVTWNNDNNDIDVDYNFIDFNTSPPEALYSMQEVDRPSNERYWSVNLVTLSNGNFIFAIDGDVDLARYFVKLFYFTNKDPSLIKPFEDTVTPAGGSDQRIITDYFNIPGSATFDFTTDPVITADPKWMSIENTDELNWEAPDICTAEYTVTVSGEGSCGSISDSFTLTIENEAPTFSGTIIPPPEYKPGDVPSQYTFDKTTVTDPESDPITFTTDLPGSPWSFSETSDADNIYFDSSDALTGCSDESEIAITASDDCNGTLTLQIPFKYVNNAPTKDDSLIPGVPTAVAGNEYSYAIGQTPFSDPDSETLTFYGGERPTDGSSKPIVTGKWPFFDSDLVEFSGTTPSDLCSNVVYNMRVQACDSCSCVNYDFDINIENTKPTYDDGLTEQTVNINETNNYRIDTFFSDPNFEHLEYIISEGTESTPQWIKLISTDTETYIEMTGPNECSSSHIITVTAKDNCQQSTEGSFTAKLNNNWPVVKDVAIPNKDDLHTNEEWSYTIQPNAFKDPKNQGLAIEAKLVNPDSSLSDLPDWLVFDESTITFFADPKQMCGDTFTIRVTATDFCNRQANSDFEITVINEKPKDGADPITDQTAIANTEWQYLIPDQAFVDPEGDAFTLTGASDDPTTVQFLATPNYSFYSSDLGSVDECYKLISLSVTATENYCAENAYTRPLILNVTLPLPTYDPIDPISVHPNTNNWVHKLDPNPFTNPSGKPLSYELIKDLNGQDPADLSWLTLNTETGELELEGDVPSECNDYQLRIKATDSECGLFVDGDFELKLESDPPQRGDDIPDQELYVGVEFDYSIPDSAFIINDQDTVTYSAVEKGENTLPNNLQFDSNTRQFSNSLVLTLCSSTKIIEVTANGACGFATNNFNLIVENKKPVVANAISPIDLDSNKFWQFQFDENVFDDEDTSALQYSVTDLPAWDNIQFYGDNRTFVGVTPDQCNTETWSINLLASDSCQSQAIDTFTVTVSNLNPVLNQEKKLQNQNLMSDQQLGVSFDQDLFTDPEGHTIAYSASALPTEPSWIIFDDETLAFSGSTILDPNVCTKDWGVTVTAKDNCELSGTDTFTVTVKNTPPQADVQITERLVNTGQDWEYLIPATAFKDLESDTLTYTITETGQATLPDWMHFDQPNRLYGAVPTSCNSNGWDLTLSAKDTCNPDSPAHMTFHVKQNSSSPIVQNPLPDFNLDPGQQWTYDIPAKTFYDANGDALTLTAHELNSDTLPFGLQLLQKQDGSGYYFIGTLPSDCSAGPWTIVLTADDQCSVPASLQFTITLNGGKPIINKILPDITIYSFRFWFYRIPKDAFIMNDGSELKYKARQANGKRLPIWIYFYKRTAAFWGLPLNFCSKTYQIKVTAYSECGASTSQIFTLDIKNRKPRNNLALKPLDVTYGTRWSYVIWNLAFTDPENEPLAIELVDNTTGEALPDWIMWNHDYRVLYGVAPTTRQTIQIRATAYDCCQQTTSQDFTLSVNPPPKTKSNSKNDSDSGFWGSISNFFEKTINKLQDFFDKI</sequence>
<feature type="signal peptide" evidence="1">
    <location>
        <begin position="1"/>
        <end position="21"/>
    </location>
</feature>
<dbReference type="InterPro" id="IPR013783">
    <property type="entry name" value="Ig-like_fold"/>
</dbReference>
<dbReference type="InterPro" id="IPR006644">
    <property type="entry name" value="Cadg"/>
</dbReference>
<gene>
    <name evidence="3" type="ORF">M0812_16430</name>
</gene>
<name>A0AAV7ZC20_9EUKA</name>
<feature type="domain" description="Dystroglycan-type cadherin-like" evidence="2">
    <location>
        <begin position="1543"/>
        <end position="1645"/>
    </location>
</feature>
<evidence type="ECO:0000313" key="3">
    <source>
        <dbReference type="EMBL" id="KAJ3437274.1"/>
    </source>
</evidence>
<reference evidence="3" key="1">
    <citation type="submission" date="2022-08" db="EMBL/GenBank/DDBJ databases">
        <title>Novel sulphate-reducing endosymbionts in the free-living metamonad Anaeramoeba.</title>
        <authorList>
            <person name="Jerlstrom-Hultqvist J."/>
            <person name="Cepicka I."/>
            <person name="Gallot-Lavallee L."/>
            <person name="Salas-Leiva D."/>
            <person name="Curtis B.A."/>
            <person name="Zahonova K."/>
            <person name="Pipaliya S."/>
            <person name="Dacks J."/>
            <person name="Roger A.J."/>
        </authorList>
    </citation>
    <scope>NUCLEOTIDE SEQUENCE</scope>
    <source>
        <strain evidence="3">Busselton2</strain>
    </source>
</reference>
<feature type="domain" description="Dystroglycan-type cadherin-like" evidence="2">
    <location>
        <begin position="1246"/>
        <end position="1343"/>
    </location>
</feature>
<evidence type="ECO:0000313" key="4">
    <source>
        <dbReference type="Proteomes" id="UP001146793"/>
    </source>
</evidence>
<dbReference type="Gene3D" id="2.60.40.10">
    <property type="entry name" value="Immunoglobulins"/>
    <property type="match status" value="10"/>
</dbReference>
<accession>A0AAV7ZC20</accession>
<evidence type="ECO:0000259" key="2">
    <source>
        <dbReference type="SMART" id="SM00736"/>
    </source>
</evidence>
<dbReference type="Pfam" id="PF05345">
    <property type="entry name" value="He_PIG"/>
    <property type="match status" value="7"/>
</dbReference>
<dbReference type="SMART" id="SM00736">
    <property type="entry name" value="CADG"/>
    <property type="match status" value="8"/>
</dbReference>
<dbReference type="InterPro" id="IPR015919">
    <property type="entry name" value="Cadherin-like_sf"/>
</dbReference>
<evidence type="ECO:0000256" key="1">
    <source>
        <dbReference type="SAM" id="SignalP"/>
    </source>
</evidence>
<dbReference type="GO" id="GO:0016020">
    <property type="term" value="C:membrane"/>
    <property type="evidence" value="ECO:0007669"/>
    <property type="project" value="InterPro"/>
</dbReference>
<feature type="domain" description="Dystroglycan-type cadherin-like" evidence="2">
    <location>
        <begin position="841"/>
        <end position="945"/>
    </location>
</feature>